<comment type="caution">
    <text evidence="5">The sequence shown here is derived from an EMBL/GenBank/DDBJ whole genome shotgun (WGS) entry which is preliminary data.</text>
</comment>
<dbReference type="SMART" id="SM00906">
    <property type="entry name" value="Fungal_trans"/>
    <property type="match status" value="1"/>
</dbReference>
<keyword evidence="1" id="KW-0805">Transcription regulation</keyword>
<feature type="domain" description="Xylanolytic transcriptional activator regulatory" evidence="4">
    <location>
        <begin position="212"/>
        <end position="272"/>
    </location>
</feature>
<accession>A0ABR4LWM9</accession>
<dbReference type="CDD" id="cd12148">
    <property type="entry name" value="fungal_TF_MHR"/>
    <property type="match status" value="1"/>
</dbReference>
<dbReference type="InterPro" id="IPR007219">
    <property type="entry name" value="XnlR_reg_dom"/>
</dbReference>
<dbReference type="RefSeq" id="XP_070886772.1">
    <property type="nucleotide sequence ID" value="XM_071032854.1"/>
</dbReference>
<evidence type="ECO:0000313" key="6">
    <source>
        <dbReference type="Proteomes" id="UP001610432"/>
    </source>
</evidence>
<organism evidence="5 6">
    <name type="scientific">Aspergillus lucknowensis</name>
    <dbReference type="NCBI Taxonomy" id="176173"/>
    <lineage>
        <taxon>Eukaryota</taxon>
        <taxon>Fungi</taxon>
        <taxon>Dikarya</taxon>
        <taxon>Ascomycota</taxon>
        <taxon>Pezizomycotina</taxon>
        <taxon>Eurotiomycetes</taxon>
        <taxon>Eurotiomycetidae</taxon>
        <taxon>Eurotiales</taxon>
        <taxon>Aspergillaceae</taxon>
        <taxon>Aspergillus</taxon>
        <taxon>Aspergillus subgen. Nidulantes</taxon>
    </lineage>
</organism>
<proteinExistence type="predicted"/>
<evidence type="ECO:0000256" key="3">
    <source>
        <dbReference type="ARBA" id="ARBA00023242"/>
    </source>
</evidence>
<keyword evidence="2" id="KW-0804">Transcription</keyword>
<dbReference type="PANTHER" id="PTHR47840:SF1">
    <property type="entry name" value="ZN(II)2CYS6 TRANSCRIPTION FACTOR (EUROFUNG)"/>
    <property type="match status" value="1"/>
</dbReference>
<evidence type="ECO:0000259" key="4">
    <source>
        <dbReference type="SMART" id="SM00906"/>
    </source>
</evidence>
<evidence type="ECO:0000256" key="2">
    <source>
        <dbReference type="ARBA" id="ARBA00023163"/>
    </source>
</evidence>
<keyword evidence="6" id="KW-1185">Reference proteome</keyword>
<name>A0ABR4LWM9_9EURO</name>
<sequence length="564" mass="63751">MTATHALTHLCPTYVRDEADDRVDENARPVEQVNTSEGPLLDLLQRALLVESTAHSPAQPQSTLTQSEQTIQSLRALRLHPNDLHCVLELTKKYWPLWPVLPPGFVQVVHSSQGPDIRSATRFVNDSFDSQSSEIVAKGVLWLALCIQQLPSSFDSRQNHLPCPRRVLLDAYMKGAEVLLGNPYDTQKGITFLECLMLQCKLCVNMAKPRKAWLTFRCAINSALLQGLATEKMNSIWMQIWVFDRQLSMVLGLPYSVPDSHPRMLTLPNDDPHARILRHMGVIAGRIADRNLNIAALDYSMTLDIERDHFTMREMMPIEWDLPNCADLSVAEVFTKQVGKFYYNFLLKNIHFPYMLRGPADGDPYTHSRSTSLTAARAMIEHYHGLRYCSQGQLLICDLMDFQVFTAAIVLVIHLISPTDARDIQQDKADWAEINHLRQTLNQLSRAMECAVARQAADLLGYLYAAAHGRYDGDEPYKAVIPYFGEVRIRQGQGIPPTQSRSGTDTAPSSSRYNAIEFRTQQFSPQGPDTMGFQFGEGELCVDWSTVSGLDFDWDWSEVFTIPM</sequence>
<protein>
    <recommendedName>
        <fullName evidence="4">Xylanolytic transcriptional activator regulatory domain-containing protein</fullName>
    </recommendedName>
</protein>
<gene>
    <name evidence="5" type="ORF">BJX67DRAFT_380732</name>
</gene>
<dbReference type="GeneID" id="98147926"/>
<reference evidence="5 6" key="1">
    <citation type="submission" date="2024-07" db="EMBL/GenBank/DDBJ databases">
        <title>Section-level genome sequencing and comparative genomics of Aspergillus sections Usti and Cavernicolus.</title>
        <authorList>
            <consortium name="Lawrence Berkeley National Laboratory"/>
            <person name="Nybo J.L."/>
            <person name="Vesth T.C."/>
            <person name="Theobald S."/>
            <person name="Frisvad J.C."/>
            <person name="Larsen T.O."/>
            <person name="Kjaerboelling I."/>
            <person name="Rothschild-Mancinelli K."/>
            <person name="Lyhne E.K."/>
            <person name="Kogle M.E."/>
            <person name="Barry K."/>
            <person name="Clum A."/>
            <person name="Na H."/>
            <person name="Ledsgaard L."/>
            <person name="Lin J."/>
            <person name="Lipzen A."/>
            <person name="Kuo A."/>
            <person name="Riley R."/>
            <person name="Mondo S."/>
            <person name="Labutti K."/>
            <person name="Haridas S."/>
            <person name="Pangalinan J."/>
            <person name="Salamov A.A."/>
            <person name="Simmons B.A."/>
            <person name="Magnuson J.K."/>
            <person name="Chen J."/>
            <person name="Drula E."/>
            <person name="Henrissat B."/>
            <person name="Wiebenga A."/>
            <person name="Lubbers R.J."/>
            <person name="Gomes A.C."/>
            <person name="Macurrencykelacurrency M.R."/>
            <person name="Stajich J."/>
            <person name="Grigoriev I.V."/>
            <person name="Mortensen U.H."/>
            <person name="De Vries R.P."/>
            <person name="Baker S.E."/>
            <person name="Andersen M.R."/>
        </authorList>
    </citation>
    <scope>NUCLEOTIDE SEQUENCE [LARGE SCALE GENOMIC DNA]</scope>
    <source>
        <strain evidence="5 6">CBS 449.75</strain>
    </source>
</reference>
<dbReference type="PANTHER" id="PTHR47840">
    <property type="entry name" value="ZN(II)2CYS6 TRANSCRIPTION FACTOR (EUROFUNG)-RELATED"/>
    <property type="match status" value="1"/>
</dbReference>
<evidence type="ECO:0000256" key="1">
    <source>
        <dbReference type="ARBA" id="ARBA00023015"/>
    </source>
</evidence>
<dbReference type="EMBL" id="JBFXLQ010000017">
    <property type="protein sequence ID" value="KAL2867793.1"/>
    <property type="molecule type" value="Genomic_DNA"/>
</dbReference>
<keyword evidence="3" id="KW-0539">Nucleus</keyword>
<evidence type="ECO:0000313" key="5">
    <source>
        <dbReference type="EMBL" id="KAL2867793.1"/>
    </source>
</evidence>
<dbReference type="Proteomes" id="UP001610432">
    <property type="component" value="Unassembled WGS sequence"/>
</dbReference>